<dbReference type="EC" id="6.3.4.2" evidence="11"/>
<dbReference type="GO" id="GO:0005524">
    <property type="term" value="F:ATP binding"/>
    <property type="evidence" value="ECO:0007669"/>
    <property type="project" value="UniProtKB-KW"/>
</dbReference>
<keyword evidence="9 11" id="KW-0665">Pyrimidine biosynthesis</keyword>
<feature type="active site" description="Nucleophile; for glutamine hydrolysis" evidence="11">
    <location>
        <position position="380"/>
    </location>
</feature>
<comment type="catalytic activity">
    <reaction evidence="11">
        <text>L-glutamine + H2O = L-glutamate + NH4(+)</text>
        <dbReference type="Rhea" id="RHEA:15889"/>
        <dbReference type="ChEBI" id="CHEBI:15377"/>
        <dbReference type="ChEBI" id="CHEBI:28938"/>
        <dbReference type="ChEBI" id="CHEBI:29985"/>
        <dbReference type="ChEBI" id="CHEBI:58359"/>
    </reaction>
</comment>
<dbReference type="EMBL" id="MIYZ01000012">
    <property type="protein sequence ID" value="OIR22586.1"/>
    <property type="molecule type" value="Genomic_DNA"/>
</dbReference>
<dbReference type="Pfam" id="PF00117">
    <property type="entry name" value="GATase"/>
    <property type="match status" value="1"/>
</dbReference>
<feature type="binding site" evidence="11">
    <location>
        <position position="70"/>
    </location>
    <ligand>
        <name>ATP</name>
        <dbReference type="ChEBI" id="CHEBI:30616"/>
    </ligand>
</feature>
<evidence type="ECO:0000259" key="13">
    <source>
        <dbReference type="Pfam" id="PF06418"/>
    </source>
</evidence>
<dbReference type="Proteomes" id="UP000183615">
    <property type="component" value="Unassembled WGS sequence"/>
</dbReference>
<keyword evidence="4 11" id="KW-0479">Metal-binding</keyword>
<feature type="binding site" evidence="11">
    <location>
        <position position="140"/>
    </location>
    <ligand>
        <name>Mg(2+)</name>
        <dbReference type="ChEBI" id="CHEBI:18420"/>
    </ligand>
</feature>
<dbReference type="GO" id="GO:0003883">
    <property type="term" value="F:CTP synthase activity"/>
    <property type="evidence" value="ECO:0007669"/>
    <property type="project" value="UniProtKB-UniRule"/>
</dbReference>
<dbReference type="InterPro" id="IPR004468">
    <property type="entry name" value="CTP_synthase"/>
</dbReference>
<feature type="domain" description="Glutamine amidotransferase" evidence="12">
    <location>
        <begin position="301"/>
        <end position="524"/>
    </location>
</feature>
<keyword evidence="5 11" id="KW-0547">Nucleotide-binding</keyword>
<protein>
    <recommendedName>
        <fullName evidence="11">CTP synthase</fullName>
        <ecNumber evidence="11">6.3.4.2</ecNumber>
    </recommendedName>
    <alternativeName>
        <fullName evidence="11">Cytidine 5'-triphosphate synthase</fullName>
    </alternativeName>
    <alternativeName>
        <fullName evidence="11">Cytidine triphosphate synthetase</fullName>
        <shortName evidence="11">CTP synthetase</shortName>
        <shortName evidence="11">CTPS</shortName>
    </alternativeName>
    <alternativeName>
        <fullName evidence="11">UTP--ammonia ligase</fullName>
    </alternativeName>
</protein>
<comment type="miscellaneous">
    <text evidence="11">CTPSs have evolved a hybrid strategy for distinguishing between UTP and CTP. The overlapping regions of the product feedback inhibitory and substrate sites recognize a common feature in both compounds, the triphosphate moiety. To differentiate isosteric substrate and product pyrimidine rings, an additional pocket far from the expected kinase/ligase catalytic site, specifically recognizes the cytosine and ribose portions of the product inhibitor.</text>
</comment>
<dbReference type="UniPathway" id="UPA00159">
    <property type="reaction ID" value="UER00277"/>
</dbReference>
<dbReference type="CDD" id="cd03113">
    <property type="entry name" value="CTPS_N"/>
    <property type="match status" value="1"/>
</dbReference>
<evidence type="ECO:0000256" key="2">
    <source>
        <dbReference type="ARBA" id="ARBA00007533"/>
    </source>
</evidence>
<dbReference type="GO" id="GO:0004359">
    <property type="term" value="F:glutaminase activity"/>
    <property type="evidence" value="ECO:0007669"/>
    <property type="project" value="RHEA"/>
</dbReference>
<dbReference type="FunFam" id="3.40.50.300:FF:000009">
    <property type="entry name" value="CTP synthase"/>
    <property type="match status" value="1"/>
</dbReference>
<dbReference type="InterPro" id="IPR029062">
    <property type="entry name" value="Class_I_gatase-like"/>
</dbReference>
<accession>A0A1J5TNR3</accession>
<dbReference type="SUPFAM" id="SSF52540">
    <property type="entry name" value="P-loop containing nucleoside triphosphate hydrolases"/>
    <property type="match status" value="1"/>
</dbReference>
<keyword evidence="3 11" id="KW-0436">Ligase</keyword>
<feature type="binding site" evidence="11">
    <location>
        <position position="223"/>
    </location>
    <ligand>
        <name>CTP</name>
        <dbReference type="ChEBI" id="CHEBI:37563"/>
        <note>allosteric inhibitor</note>
    </ligand>
</feature>
<evidence type="ECO:0000256" key="10">
    <source>
        <dbReference type="ARBA" id="ARBA00047781"/>
    </source>
</evidence>
<feature type="binding site" evidence="11">
    <location>
        <position position="353"/>
    </location>
    <ligand>
        <name>L-glutamine</name>
        <dbReference type="ChEBI" id="CHEBI:58359"/>
    </ligand>
</feature>
<keyword evidence="7 11" id="KW-0460">Magnesium</keyword>
<feature type="binding site" evidence="11">
    <location>
        <begin position="147"/>
        <end position="149"/>
    </location>
    <ligand>
        <name>CTP</name>
        <dbReference type="ChEBI" id="CHEBI:37563"/>
        <note>allosteric inhibitor</note>
    </ligand>
</feature>
<organism evidence="14 15">
    <name type="scientific">Marine Group III euryarchaeote CG-Epi2</name>
    <dbReference type="NCBI Taxonomy" id="1888996"/>
    <lineage>
        <taxon>Archaea</taxon>
        <taxon>Methanobacteriati</taxon>
        <taxon>Thermoplasmatota</taxon>
        <taxon>Thermoplasmata</taxon>
        <taxon>Candidatus Thermoprofundales</taxon>
    </lineage>
</organism>
<feature type="active site" evidence="11">
    <location>
        <position position="505"/>
    </location>
</feature>
<feature type="region of interest" description="Amidoligase domain" evidence="11">
    <location>
        <begin position="1"/>
        <end position="266"/>
    </location>
</feature>
<evidence type="ECO:0000256" key="5">
    <source>
        <dbReference type="ARBA" id="ARBA00022741"/>
    </source>
</evidence>
<comment type="caution">
    <text evidence="14">The sequence shown here is derived from an EMBL/GenBank/DDBJ whole genome shotgun (WGS) entry which is preliminary data.</text>
</comment>
<evidence type="ECO:0000313" key="15">
    <source>
        <dbReference type="Proteomes" id="UP000183615"/>
    </source>
</evidence>
<evidence type="ECO:0000256" key="4">
    <source>
        <dbReference type="ARBA" id="ARBA00022723"/>
    </source>
</evidence>
<dbReference type="GO" id="GO:0042802">
    <property type="term" value="F:identical protein binding"/>
    <property type="evidence" value="ECO:0007669"/>
    <property type="project" value="TreeGrafter"/>
</dbReference>
<dbReference type="CDD" id="cd01746">
    <property type="entry name" value="GATase1_CTP_Synthase"/>
    <property type="match status" value="1"/>
</dbReference>
<dbReference type="PROSITE" id="PS51273">
    <property type="entry name" value="GATASE_TYPE_1"/>
    <property type="match status" value="1"/>
</dbReference>
<comment type="caution">
    <text evidence="11">Lacks conserved residue(s) required for the propagation of feature annotation.</text>
</comment>
<comment type="similarity">
    <text evidence="2 11">Belongs to the CTP synthase family.</text>
</comment>
<feature type="binding site" evidence="11">
    <location>
        <position position="12"/>
    </location>
    <ligand>
        <name>UTP</name>
        <dbReference type="ChEBI" id="CHEBI:46398"/>
    </ligand>
</feature>
<dbReference type="InterPro" id="IPR017926">
    <property type="entry name" value="GATASE"/>
</dbReference>
<comment type="function">
    <text evidence="11">Catalyzes the ATP-dependent amination of UTP to CTP with either L-glutamine or ammonia as the source of nitrogen. Regulates intracellular CTP levels through interactions with the four ribonucleotide triphosphates.</text>
</comment>
<feature type="binding site" evidence="11">
    <location>
        <begin position="187"/>
        <end position="192"/>
    </location>
    <ligand>
        <name>CTP</name>
        <dbReference type="ChEBI" id="CHEBI:37563"/>
        <note>allosteric inhibitor</note>
    </ligand>
</feature>
<feature type="binding site" evidence="11">
    <location>
        <begin position="187"/>
        <end position="192"/>
    </location>
    <ligand>
        <name>UTP</name>
        <dbReference type="ChEBI" id="CHEBI:46398"/>
    </ligand>
</feature>
<dbReference type="Gene3D" id="3.40.50.300">
    <property type="entry name" value="P-loop containing nucleotide triphosphate hydrolases"/>
    <property type="match status" value="1"/>
</dbReference>
<dbReference type="InterPro" id="IPR027417">
    <property type="entry name" value="P-loop_NTPase"/>
</dbReference>
<dbReference type="NCBIfam" id="NF003792">
    <property type="entry name" value="PRK05380.1"/>
    <property type="match status" value="1"/>
</dbReference>
<evidence type="ECO:0000256" key="11">
    <source>
        <dbReference type="HAMAP-Rule" id="MF_01227"/>
    </source>
</evidence>
<evidence type="ECO:0000256" key="6">
    <source>
        <dbReference type="ARBA" id="ARBA00022840"/>
    </source>
</evidence>
<dbReference type="InterPro" id="IPR017456">
    <property type="entry name" value="CTP_synthase_N"/>
</dbReference>
<proteinExistence type="inferred from homology"/>
<comment type="catalytic activity">
    <reaction evidence="10 11">
        <text>UTP + L-glutamine + ATP + H2O = CTP + L-glutamate + ADP + phosphate + 2 H(+)</text>
        <dbReference type="Rhea" id="RHEA:26426"/>
        <dbReference type="ChEBI" id="CHEBI:15377"/>
        <dbReference type="ChEBI" id="CHEBI:15378"/>
        <dbReference type="ChEBI" id="CHEBI:29985"/>
        <dbReference type="ChEBI" id="CHEBI:30616"/>
        <dbReference type="ChEBI" id="CHEBI:37563"/>
        <dbReference type="ChEBI" id="CHEBI:43474"/>
        <dbReference type="ChEBI" id="CHEBI:46398"/>
        <dbReference type="ChEBI" id="CHEBI:58359"/>
        <dbReference type="ChEBI" id="CHEBI:456216"/>
        <dbReference type="EC" id="6.3.4.2"/>
    </reaction>
</comment>
<feature type="active site" evidence="11">
    <location>
        <position position="507"/>
    </location>
</feature>
<comment type="catalytic activity">
    <reaction evidence="11">
        <text>UTP + NH4(+) + ATP = CTP + ADP + phosphate + 2 H(+)</text>
        <dbReference type="Rhea" id="RHEA:16597"/>
        <dbReference type="ChEBI" id="CHEBI:15378"/>
        <dbReference type="ChEBI" id="CHEBI:28938"/>
        <dbReference type="ChEBI" id="CHEBI:30616"/>
        <dbReference type="ChEBI" id="CHEBI:37563"/>
        <dbReference type="ChEBI" id="CHEBI:43474"/>
        <dbReference type="ChEBI" id="CHEBI:46398"/>
        <dbReference type="ChEBI" id="CHEBI:456216"/>
    </reaction>
</comment>
<dbReference type="PANTHER" id="PTHR11550">
    <property type="entry name" value="CTP SYNTHASE"/>
    <property type="match status" value="1"/>
</dbReference>
<dbReference type="HAMAP" id="MF_01227">
    <property type="entry name" value="PyrG"/>
    <property type="match status" value="1"/>
</dbReference>
<dbReference type="GO" id="GO:0019856">
    <property type="term" value="P:pyrimidine nucleobase biosynthetic process"/>
    <property type="evidence" value="ECO:0007669"/>
    <property type="project" value="TreeGrafter"/>
</dbReference>
<dbReference type="FunFam" id="3.40.50.880:FF:000002">
    <property type="entry name" value="CTP synthase"/>
    <property type="match status" value="1"/>
</dbReference>
<feature type="binding site" evidence="11">
    <location>
        <position position="404"/>
    </location>
    <ligand>
        <name>L-glutamine</name>
        <dbReference type="ChEBI" id="CHEBI:58359"/>
    </ligand>
</feature>
<dbReference type="Pfam" id="PF06418">
    <property type="entry name" value="CTP_synth_N"/>
    <property type="match status" value="1"/>
</dbReference>
<feature type="binding site" evidence="11">
    <location>
        <position position="70"/>
    </location>
    <ligand>
        <name>Mg(2+)</name>
        <dbReference type="ChEBI" id="CHEBI:18420"/>
    </ligand>
</feature>
<dbReference type="AlphaFoldDB" id="A0A1J5TNR3"/>
<comment type="pathway">
    <text evidence="1 11">Pyrimidine metabolism; CTP biosynthesis via de novo pathway; CTP from UDP: step 2/2.</text>
</comment>
<evidence type="ECO:0000259" key="12">
    <source>
        <dbReference type="Pfam" id="PF00117"/>
    </source>
</evidence>
<feature type="binding site" evidence="11">
    <location>
        <position position="223"/>
    </location>
    <ligand>
        <name>UTP</name>
        <dbReference type="ChEBI" id="CHEBI:46398"/>
    </ligand>
</feature>
<keyword evidence="8 11" id="KW-0315">Glutamine amidotransferase</keyword>
<feature type="binding site" evidence="11">
    <location>
        <begin position="13"/>
        <end position="18"/>
    </location>
    <ligand>
        <name>ATP</name>
        <dbReference type="ChEBI" id="CHEBI:30616"/>
    </ligand>
</feature>
<feature type="binding site" evidence="11">
    <location>
        <position position="241"/>
    </location>
    <ligand>
        <name>ATP</name>
        <dbReference type="ChEBI" id="CHEBI:30616"/>
    </ligand>
</feature>
<dbReference type="InterPro" id="IPR033828">
    <property type="entry name" value="GATase1_CTP_Synthase"/>
</dbReference>
<evidence type="ECO:0000256" key="8">
    <source>
        <dbReference type="ARBA" id="ARBA00022962"/>
    </source>
</evidence>
<evidence type="ECO:0000256" key="7">
    <source>
        <dbReference type="ARBA" id="ARBA00022842"/>
    </source>
</evidence>
<feature type="binding site" evidence="11">
    <location>
        <position position="460"/>
    </location>
    <ligand>
        <name>L-glutamine</name>
        <dbReference type="ChEBI" id="CHEBI:58359"/>
    </ligand>
</feature>
<comment type="subunit">
    <text evidence="11">Homotetramer.</text>
</comment>
<dbReference type="Gene3D" id="3.40.50.880">
    <property type="match status" value="1"/>
</dbReference>
<evidence type="ECO:0000256" key="3">
    <source>
        <dbReference type="ARBA" id="ARBA00022598"/>
    </source>
</evidence>
<name>A0A1J5TNR3_9ARCH</name>
<sequence>MKYIIVTGGVLSGLGKGITSSSAGLLLQCAGYKVTAVKMDPYLNVDAGTMNPYEHGEVFVMKDGAEVDLDLGNYERFLHCNLTSEHNITTGKVYKRVIEKERHGDYLGQTVQIIPHVVREIVDGMRKAAEDSKADVCMVEFGGTVGDIESMPFMEAGRLLSREEGKENVMYIHTTLVPVVGSVGEQKTKPTQHSIKELQGLGIRPDIIVGRSNDMLDEDIATKIAFFADIPREAVISAPDAQSIYDVPLMFLEQGLHELIEKRLGLKTKKPDVTKWKDFAKRVSNGGEEIEIALIGKYTALKDSYISHKESLRYAGAVLGCRVKIRWIEAPDLEDSGSTKDLEGVNGILVPGGFGNRGAEGKIMSAKWAREQNIPYLGVCFGFQLATIEFARNVLGLKGANSAELDPKSPHPVVNILPEQEGVDDMGATMRLGDHDVNLSKGKARTLYGKNTISERHRHRYEINPEYIEQIEAKGLKYTGRDISGRRMEILELEGHPYFVASQFHPEFKSRPDDPSPLHLGLVKAALAHKKG</sequence>
<keyword evidence="6 11" id="KW-0067">ATP-binding</keyword>
<reference evidence="14 15" key="1">
    <citation type="submission" date="2016-08" db="EMBL/GenBank/DDBJ databases">
        <title>New Insights into Marine Group III Euryarchaeota, from dark to light.</title>
        <authorList>
            <person name="Haro-Moreno J.M."/>
            <person name="Rodriguez-Valera F."/>
            <person name="Lopez-Garcia P."/>
            <person name="Moreira D."/>
            <person name="Martin-Cuadrado A.B."/>
        </authorList>
    </citation>
    <scope>NUCLEOTIDE SEQUENCE [LARGE SCALE GENOMIC DNA]</scope>
    <source>
        <strain evidence="14">CG-Epi2</strain>
    </source>
</reference>
<feature type="binding site" evidence="11">
    <location>
        <position position="12"/>
    </location>
    <ligand>
        <name>CTP</name>
        <dbReference type="ChEBI" id="CHEBI:37563"/>
        <note>allosteric inhibitor</note>
    </ligand>
</feature>
<dbReference type="PANTHER" id="PTHR11550:SF0">
    <property type="entry name" value="CTP SYNTHASE-RELATED"/>
    <property type="match status" value="1"/>
</dbReference>
<feature type="binding site" evidence="11">
    <location>
        <begin position="381"/>
        <end position="384"/>
    </location>
    <ligand>
        <name>L-glutamine</name>
        <dbReference type="ChEBI" id="CHEBI:58359"/>
    </ligand>
</feature>
<evidence type="ECO:0000313" key="14">
    <source>
        <dbReference type="EMBL" id="OIR22586.1"/>
    </source>
</evidence>
<evidence type="ECO:0000256" key="9">
    <source>
        <dbReference type="ARBA" id="ARBA00022975"/>
    </source>
</evidence>
<dbReference type="SUPFAM" id="SSF52317">
    <property type="entry name" value="Class I glutamine amidotransferase-like"/>
    <property type="match status" value="1"/>
</dbReference>
<dbReference type="NCBIfam" id="TIGR00337">
    <property type="entry name" value="PyrG"/>
    <property type="match status" value="1"/>
</dbReference>
<evidence type="ECO:0000256" key="1">
    <source>
        <dbReference type="ARBA" id="ARBA00005171"/>
    </source>
</evidence>
<dbReference type="GO" id="GO:0097268">
    <property type="term" value="C:cytoophidium"/>
    <property type="evidence" value="ECO:0007669"/>
    <property type="project" value="UniProtKB-ARBA"/>
</dbReference>
<feature type="domain" description="CTP synthase N-terminal" evidence="13">
    <location>
        <begin position="2"/>
        <end position="266"/>
    </location>
</feature>
<feature type="binding site" evidence="11">
    <location>
        <position position="53"/>
    </location>
    <ligand>
        <name>L-glutamine</name>
        <dbReference type="ChEBI" id="CHEBI:58359"/>
    </ligand>
</feature>
<gene>
    <name evidence="11" type="primary">pyrG</name>
    <name evidence="14" type="ORF">BET99_00530</name>
</gene>
<dbReference type="GO" id="GO:0046872">
    <property type="term" value="F:metal ion binding"/>
    <property type="evidence" value="ECO:0007669"/>
    <property type="project" value="UniProtKB-KW"/>
</dbReference>
<comment type="activity regulation">
    <text evidence="11">Allosterically activated by GTP, when glutamine is the substrate; GTP has no effect on the reaction when ammonia is the substrate. The allosteric effector GTP functions by stabilizing the protein conformation that binds the tetrahedral intermediate(s) formed during glutamine hydrolysis. Inhibited by the product CTP, via allosteric rather than competitive inhibition.</text>
</comment>
<dbReference type="GO" id="GO:0044210">
    <property type="term" value="P:'de novo' CTP biosynthetic process"/>
    <property type="evidence" value="ECO:0007669"/>
    <property type="project" value="UniProtKB-UniRule"/>
</dbReference>